<dbReference type="RefSeq" id="XP_019622612.1">
    <property type="nucleotide sequence ID" value="XM_019767053.1"/>
</dbReference>
<keyword evidence="1 4" id="KW-0479">Metal-binding</keyword>
<dbReference type="Proteomes" id="UP000515135">
    <property type="component" value="Unplaced"/>
</dbReference>
<dbReference type="SUPFAM" id="SSF57850">
    <property type="entry name" value="RING/U-box"/>
    <property type="match status" value="1"/>
</dbReference>
<gene>
    <name evidence="8" type="primary">LOC109468730</name>
</gene>
<dbReference type="KEGG" id="bbel:109468730"/>
<name>A0A6P4YV61_BRABE</name>
<organism evidence="7 8">
    <name type="scientific">Branchiostoma belcheri</name>
    <name type="common">Amphioxus</name>
    <dbReference type="NCBI Taxonomy" id="7741"/>
    <lineage>
        <taxon>Eukaryota</taxon>
        <taxon>Metazoa</taxon>
        <taxon>Chordata</taxon>
        <taxon>Cephalochordata</taxon>
        <taxon>Leptocardii</taxon>
        <taxon>Amphioxiformes</taxon>
        <taxon>Branchiostomatidae</taxon>
        <taxon>Branchiostoma</taxon>
    </lineage>
</organism>
<protein>
    <submittedName>
        <fullName evidence="8">TNF receptor-associated factor 6-like isoform X1</fullName>
    </submittedName>
</protein>
<evidence type="ECO:0000256" key="2">
    <source>
        <dbReference type="ARBA" id="ARBA00022771"/>
    </source>
</evidence>
<reference evidence="8" key="1">
    <citation type="submission" date="2025-08" db="UniProtKB">
        <authorList>
            <consortium name="RefSeq"/>
        </authorList>
    </citation>
    <scope>IDENTIFICATION</scope>
    <source>
        <tissue evidence="8">Gonad</tissue>
    </source>
</reference>
<feature type="zinc finger region" description="TRAF-type" evidence="4">
    <location>
        <begin position="114"/>
        <end position="155"/>
    </location>
</feature>
<dbReference type="InterPro" id="IPR001841">
    <property type="entry name" value="Znf_RING"/>
</dbReference>
<keyword evidence="2 4" id="KW-0863">Zinc-finger</keyword>
<dbReference type="Pfam" id="PF02176">
    <property type="entry name" value="zf-TRAF"/>
    <property type="match status" value="2"/>
</dbReference>
<dbReference type="InterPro" id="IPR013083">
    <property type="entry name" value="Znf_RING/FYVE/PHD"/>
</dbReference>
<dbReference type="Gene3D" id="3.30.40.10">
    <property type="entry name" value="Zinc/RING finger domain, C3HC4 (zinc finger)"/>
    <property type="match status" value="3"/>
</dbReference>
<dbReference type="PANTHER" id="PTHR10131">
    <property type="entry name" value="TNF RECEPTOR ASSOCIATED FACTOR"/>
    <property type="match status" value="1"/>
</dbReference>
<dbReference type="SMART" id="SM00184">
    <property type="entry name" value="RING"/>
    <property type="match status" value="1"/>
</dbReference>
<evidence type="ECO:0000259" key="5">
    <source>
        <dbReference type="PROSITE" id="PS50089"/>
    </source>
</evidence>
<dbReference type="SUPFAM" id="SSF49599">
    <property type="entry name" value="TRAF domain-like"/>
    <property type="match status" value="2"/>
</dbReference>
<dbReference type="InterPro" id="IPR017907">
    <property type="entry name" value="Znf_RING_CS"/>
</dbReference>
<evidence type="ECO:0000256" key="3">
    <source>
        <dbReference type="ARBA" id="ARBA00022833"/>
    </source>
</evidence>
<keyword evidence="3 4" id="KW-0862">Zinc</keyword>
<dbReference type="GeneID" id="109468730"/>
<sequence>MSLGSWTMDNDIERAIRTTPISITNDDLERQLEVDEACFVCYDILLTAVTMDRCAHRICGSCADELLERSCPMCRVDFVSVTVDADTRRRMGEVPARCTNLCGFQGTVHDVLQHRKSDCPSQTVYCRREGCSSTVERSKLDQHEDQCGYKKVTCPCGFKTTKMYLDRHLATECAAQPIPCPVGCENVIERAKVVTHVVQECPRTVSSCSVPGCGFVGRADDMAAHSVAVAEKHVKLLLHHATQLKLELASGKLKRSDASLVYGRIEAMTFTIPDLKRKITEGSTAFTSPECMLFNGKWQVSLQKDETTGWHIYLCLVSRALPLHLKVMFLLLAPGQGEDHGISMTGKVEVSENRKYGAPVTIANLMDYSEDSRLMIKALLQEVSATVV</sequence>
<evidence type="ECO:0000313" key="7">
    <source>
        <dbReference type="Proteomes" id="UP000515135"/>
    </source>
</evidence>
<dbReference type="AlphaFoldDB" id="A0A6P4YV61"/>
<evidence type="ECO:0000256" key="1">
    <source>
        <dbReference type="ARBA" id="ARBA00022723"/>
    </source>
</evidence>
<dbReference type="PROSITE" id="PS00518">
    <property type="entry name" value="ZF_RING_1"/>
    <property type="match status" value="1"/>
</dbReference>
<feature type="domain" description="RING-type" evidence="5">
    <location>
        <begin position="38"/>
        <end position="75"/>
    </location>
</feature>
<dbReference type="GO" id="GO:0008270">
    <property type="term" value="F:zinc ion binding"/>
    <property type="evidence" value="ECO:0007669"/>
    <property type="project" value="UniProtKB-KW"/>
</dbReference>
<feature type="domain" description="TRAF-type" evidence="6">
    <location>
        <begin position="168"/>
        <end position="213"/>
    </location>
</feature>
<dbReference type="PROSITE" id="PS50089">
    <property type="entry name" value="ZF_RING_2"/>
    <property type="match status" value="1"/>
</dbReference>
<evidence type="ECO:0000259" key="6">
    <source>
        <dbReference type="PROSITE" id="PS50145"/>
    </source>
</evidence>
<evidence type="ECO:0000313" key="8">
    <source>
        <dbReference type="RefSeq" id="XP_019622612.1"/>
    </source>
</evidence>
<evidence type="ECO:0000256" key="4">
    <source>
        <dbReference type="PROSITE-ProRule" id="PRU00207"/>
    </source>
</evidence>
<feature type="domain" description="TRAF-type" evidence="6">
    <location>
        <begin position="114"/>
        <end position="155"/>
    </location>
</feature>
<dbReference type="Pfam" id="PF13920">
    <property type="entry name" value="zf-C3HC4_3"/>
    <property type="match status" value="1"/>
</dbReference>
<keyword evidence="7" id="KW-1185">Reference proteome</keyword>
<dbReference type="InterPro" id="IPR001293">
    <property type="entry name" value="Znf_TRAF"/>
</dbReference>
<dbReference type="OrthoDB" id="1921166at2759"/>
<proteinExistence type="predicted"/>
<accession>A0A6P4YV61</accession>
<dbReference type="PANTHER" id="PTHR10131:SF94">
    <property type="entry name" value="TNF RECEPTOR-ASSOCIATED FACTOR 4"/>
    <property type="match status" value="1"/>
</dbReference>
<feature type="zinc finger region" description="TRAF-type" evidence="4">
    <location>
        <begin position="168"/>
        <end position="213"/>
    </location>
</feature>
<dbReference type="PROSITE" id="PS50145">
    <property type="entry name" value="ZF_TRAF"/>
    <property type="match status" value="2"/>
</dbReference>